<dbReference type="Proteomes" id="UP001254608">
    <property type="component" value="Unassembled WGS sequence"/>
</dbReference>
<evidence type="ECO:0000313" key="2">
    <source>
        <dbReference type="Proteomes" id="UP001254608"/>
    </source>
</evidence>
<dbReference type="InterPro" id="IPR046651">
    <property type="entry name" value="DUF6763"/>
</dbReference>
<dbReference type="Pfam" id="PF20549">
    <property type="entry name" value="DUF6763"/>
    <property type="match status" value="1"/>
</dbReference>
<sequence>MADWLRSLDAGQWYEADGVRFEIVGIDIGQELVLVQHFDGALEEFDFENWMELSARPGAPPEDWSGALDLEPEDYGIDPDQVQPQCWNGVMNRLDELN</sequence>
<keyword evidence="2" id="KW-1185">Reference proteome</keyword>
<organism evidence="1 2">
    <name type="scientific">Banduia mediterranea</name>
    <dbReference type="NCBI Taxonomy" id="3075609"/>
    <lineage>
        <taxon>Bacteria</taxon>
        <taxon>Pseudomonadati</taxon>
        <taxon>Pseudomonadota</taxon>
        <taxon>Gammaproteobacteria</taxon>
        <taxon>Nevskiales</taxon>
        <taxon>Algiphilaceae</taxon>
        <taxon>Banduia</taxon>
    </lineage>
</organism>
<proteinExistence type="predicted"/>
<dbReference type="EMBL" id="JAVRIC010000001">
    <property type="protein sequence ID" value="MDT0495919.1"/>
    <property type="molecule type" value="Genomic_DNA"/>
</dbReference>
<reference evidence="1 2" key="1">
    <citation type="submission" date="2023-09" db="EMBL/GenBank/DDBJ databases">
        <authorList>
            <person name="Rey-Velasco X."/>
        </authorList>
    </citation>
    <scope>NUCLEOTIDE SEQUENCE [LARGE SCALE GENOMIC DNA]</scope>
    <source>
        <strain evidence="1 2">W345</strain>
    </source>
</reference>
<evidence type="ECO:0000313" key="1">
    <source>
        <dbReference type="EMBL" id="MDT0495919.1"/>
    </source>
</evidence>
<accession>A0ABU2WDG4</accession>
<gene>
    <name evidence="1" type="ORF">RM530_00870</name>
</gene>
<dbReference type="RefSeq" id="WP_311363311.1">
    <property type="nucleotide sequence ID" value="NZ_JAVRIC010000001.1"/>
</dbReference>
<protein>
    <submittedName>
        <fullName evidence="1">DUF6763 family protein</fullName>
    </submittedName>
</protein>
<comment type="caution">
    <text evidence="1">The sequence shown here is derived from an EMBL/GenBank/DDBJ whole genome shotgun (WGS) entry which is preliminary data.</text>
</comment>
<name>A0ABU2WDG4_9GAMM</name>